<evidence type="ECO:0000313" key="2">
    <source>
        <dbReference type="Proteomes" id="UP000234681"/>
    </source>
</evidence>
<organism evidence="1 2">
    <name type="scientific">Rattus norvegicus</name>
    <name type="common">Rat</name>
    <dbReference type="NCBI Taxonomy" id="10116"/>
    <lineage>
        <taxon>Eukaryota</taxon>
        <taxon>Metazoa</taxon>
        <taxon>Chordata</taxon>
        <taxon>Craniata</taxon>
        <taxon>Vertebrata</taxon>
        <taxon>Euteleostomi</taxon>
        <taxon>Mammalia</taxon>
        <taxon>Eutheria</taxon>
        <taxon>Euarchontoglires</taxon>
        <taxon>Glires</taxon>
        <taxon>Rodentia</taxon>
        <taxon>Myomorpha</taxon>
        <taxon>Muroidea</taxon>
        <taxon>Muridae</taxon>
        <taxon>Murinae</taxon>
        <taxon>Rattus</taxon>
    </lineage>
</organism>
<dbReference type="Proteomes" id="UP000234681">
    <property type="component" value="Chromosome 3"/>
</dbReference>
<accession>A6JXG3</accession>
<sequence length="39" mass="4241">MQATPQLGHLLFLKGTTTTTTNGRNFQKSYTQATANANL</sequence>
<protein>
    <submittedName>
        <fullName evidence="1">RCG32234</fullName>
    </submittedName>
</protein>
<gene>
    <name evidence="1" type="ORF">rCG_32234</name>
</gene>
<name>A6JXG3_RAT</name>
<evidence type="ECO:0000313" key="1">
    <source>
        <dbReference type="EMBL" id="EDL96447.1"/>
    </source>
</evidence>
<dbReference type="AlphaFoldDB" id="A6JXG3"/>
<dbReference type="EMBL" id="CH474005">
    <property type="protein sequence ID" value="EDL96447.1"/>
    <property type="molecule type" value="Genomic_DNA"/>
</dbReference>
<reference evidence="1 2" key="1">
    <citation type="submission" date="2005-09" db="EMBL/GenBank/DDBJ databases">
        <authorList>
            <person name="Mural R.J."/>
            <person name="Li P.W."/>
            <person name="Adams M.D."/>
            <person name="Amanatides P.G."/>
            <person name="Baden-Tillson H."/>
            <person name="Barnstead M."/>
            <person name="Chin S.H."/>
            <person name="Dew I."/>
            <person name="Evans C.A."/>
            <person name="Ferriera S."/>
            <person name="Flanigan M."/>
            <person name="Fosler C."/>
            <person name="Glodek A."/>
            <person name="Gu Z."/>
            <person name="Holt R.A."/>
            <person name="Jennings D."/>
            <person name="Kraft C.L."/>
            <person name="Lu F."/>
            <person name="Nguyen T."/>
            <person name="Nusskern D.R."/>
            <person name="Pfannkoch C.M."/>
            <person name="Sitter C."/>
            <person name="Sutton G.G."/>
            <person name="Venter J.C."/>
            <person name="Wang Z."/>
            <person name="Woodage T."/>
            <person name="Zheng X.H."/>
            <person name="Zhong F."/>
        </authorList>
    </citation>
    <scope>NUCLEOTIDE SEQUENCE [LARGE SCALE GENOMIC DNA]</scope>
    <source>
        <strain>BN</strain>
        <strain evidence="2">Sprague-Dawley</strain>
    </source>
</reference>
<proteinExistence type="predicted"/>